<dbReference type="InterPro" id="IPR036873">
    <property type="entry name" value="Rhodanese-like_dom_sf"/>
</dbReference>
<dbReference type="PANTHER" id="PTHR44086:SF10">
    <property type="entry name" value="THIOSULFATE SULFURTRANSFERASE_RHODANESE-LIKE DOMAIN-CONTAINING PROTEIN 3"/>
    <property type="match status" value="1"/>
</dbReference>
<evidence type="ECO:0000313" key="2">
    <source>
        <dbReference type="EMBL" id="KXA98638.1"/>
    </source>
</evidence>
<sequence length="137" mass="14994">MIAGLYFGFPTSENPSSQGYENIGPTKAKGLIASKDPIVLDVRTPDEFEDGHVPGAVLVPVDELKGSTVLEIPKDEEVLCYCRSGHRSSWAAEYLSQRGYVQAYNLSGGILAWENRGYKVVEARENKPRCSCVVLGE</sequence>
<evidence type="ECO:0000313" key="3">
    <source>
        <dbReference type="Proteomes" id="UP000070257"/>
    </source>
</evidence>
<organism evidence="2 3">
    <name type="scientific">candidate division MSBL1 archaeon SCGC-AAA259J03</name>
    <dbReference type="NCBI Taxonomy" id="1698269"/>
    <lineage>
        <taxon>Archaea</taxon>
        <taxon>Methanobacteriati</taxon>
        <taxon>Methanobacteriota</taxon>
        <taxon>candidate division MSBL1</taxon>
    </lineage>
</organism>
<protein>
    <recommendedName>
        <fullName evidence="1">Rhodanese domain-containing protein</fullName>
    </recommendedName>
</protein>
<gene>
    <name evidence="2" type="ORF">AKJ39_01380</name>
</gene>
<proteinExistence type="predicted"/>
<evidence type="ECO:0000259" key="1">
    <source>
        <dbReference type="PROSITE" id="PS50206"/>
    </source>
</evidence>
<dbReference type="CDD" id="cd00158">
    <property type="entry name" value="RHOD"/>
    <property type="match status" value="1"/>
</dbReference>
<dbReference type="Proteomes" id="UP000070257">
    <property type="component" value="Unassembled WGS sequence"/>
</dbReference>
<dbReference type="PROSITE" id="PS00380">
    <property type="entry name" value="RHODANESE_1"/>
    <property type="match status" value="1"/>
</dbReference>
<dbReference type="SMART" id="SM00450">
    <property type="entry name" value="RHOD"/>
    <property type="match status" value="1"/>
</dbReference>
<accession>A0A656YZ77</accession>
<feature type="domain" description="Rhodanese" evidence="1">
    <location>
        <begin position="33"/>
        <end position="122"/>
    </location>
</feature>
<dbReference type="PROSITE" id="PS50206">
    <property type="entry name" value="RHODANESE_3"/>
    <property type="match status" value="1"/>
</dbReference>
<dbReference type="AlphaFoldDB" id="A0A656YZ77"/>
<dbReference type="InterPro" id="IPR001763">
    <property type="entry name" value="Rhodanese-like_dom"/>
</dbReference>
<dbReference type="EMBL" id="LHXT01000012">
    <property type="protein sequence ID" value="KXA98638.1"/>
    <property type="molecule type" value="Genomic_DNA"/>
</dbReference>
<dbReference type="Gene3D" id="3.40.250.10">
    <property type="entry name" value="Rhodanese-like domain"/>
    <property type="match status" value="1"/>
</dbReference>
<dbReference type="Pfam" id="PF00581">
    <property type="entry name" value="Rhodanese"/>
    <property type="match status" value="1"/>
</dbReference>
<dbReference type="PANTHER" id="PTHR44086">
    <property type="entry name" value="THIOSULFATE SULFURTRANSFERASE RDL2, MITOCHONDRIAL-RELATED"/>
    <property type="match status" value="1"/>
</dbReference>
<comment type="caution">
    <text evidence="2">The sequence shown here is derived from an EMBL/GenBank/DDBJ whole genome shotgun (WGS) entry which is preliminary data.</text>
</comment>
<keyword evidence="3" id="KW-1185">Reference proteome</keyword>
<dbReference type="GO" id="GO:0004792">
    <property type="term" value="F:thiosulfate-cyanide sulfurtransferase activity"/>
    <property type="evidence" value="ECO:0007669"/>
    <property type="project" value="InterPro"/>
</dbReference>
<reference evidence="2 3" key="1">
    <citation type="journal article" date="2016" name="Sci. Rep.">
        <title>Metabolic traits of an uncultured archaeal lineage -MSBL1- from brine pools of the Red Sea.</title>
        <authorList>
            <person name="Mwirichia R."/>
            <person name="Alam I."/>
            <person name="Rashid M."/>
            <person name="Vinu M."/>
            <person name="Ba-Alawi W."/>
            <person name="Anthony Kamau A."/>
            <person name="Kamanda Ngugi D."/>
            <person name="Goker M."/>
            <person name="Klenk H.P."/>
            <person name="Bajic V."/>
            <person name="Stingl U."/>
        </authorList>
    </citation>
    <scope>NUCLEOTIDE SEQUENCE [LARGE SCALE GENOMIC DNA]</scope>
    <source>
        <strain evidence="2">SCGC-AAA259J03</strain>
    </source>
</reference>
<name>A0A656YZ77_9EURY</name>
<dbReference type="InterPro" id="IPR001307">
    <property type="entry name" value="Thiosulphate_STrfase_CS"/>
</dbReference>
<dbReference type="SUPFAM" id="SSF52821">
    <property type="entry name" value="Rhodanese/Cell cycle control phosphatase"/>
    <property type="match status" value="1"/>
</dbReference>